<dbReference type="CDD" id="cd00431">
    <property type="entry name" value="cysteine_hydrolases"/>
    <property type="match status" value="1"/>
</dbReference>
<proteinExistence type="predicted"/>
<protein>
    <submittedName>
        <fullName evidence="3">Cysteine hydrolase</fullName>
    </submittedName>
</protein>
<evidence type="ECO:0000259" key="2">
    <source>
        <dbReference type="Pfam" id="PF00857"/>
    </source>
</evidence>
<dbReference type="Proteomes" id="UP001162800">
    <property type="component" value="Plasmid unnamed1"/>
</dbReference>
<dbReference type="SUPFAM" id="SSF52499">
    <property type="entry name" value="Isochorismatase-like hydrolases"/>
    <property type="match status" value="1"/>
</dbReference>
<dbReference type="PANTHER" id="PTHR43540:SF6">
    <property type="entry name" value="ISOCHORISMATASE-LIKE DOMAIN-CONTAINING PROTEIN"/>
    <property type="match status" value="1"/>
</dbReference>
<keyword evidence="4" id="KW-1185">Reference proteome</keyword>
<geneLocation type="plasmid" evidence="3 4">
    <name>unnamed1</name>
</geneLocation>
<dbReference type="Gene3D" id="3.40.50.850">
    <property type="entry name" value="Isochorismatase-like"/>
    <property type="match status" value="1"/>
</dbReference>
<dbReference type="Pfam" id="PF00857">
    <property type="entry name" value="Isochorismatase"/>
    <property type="match status" value="1"/>
</dbReference>
<evidence type="ECO:0000313" key="3">
    <source>
        <dbReference type="EMBL" id="UYG53750.1"/>
    </source>
</evidence>
<dbReference type="InterPro" id="IPR036380">
    <property type="entry name" value="Isochorismatase-like_sf"/>
</dbReference>
<reference evidence="3" key="1">
    <citation type="submission" date="2022-09" db="EMBL/GenBank/DDBJ databases">
        <title>The complete genome of Acidovorax sp. 5MLIR.</title>
        <authorList>
            <person name="Liu L."/>
            <person name="Yue J."/>
            <person name="Yang F."/>
            <person name="Yuan J."/>
            <person name="Li L."/>
        </authorList>
    </citation>
    <scope>NUCLEOTIDE SEQUENCE</scope>
    <source>
        <strain evidence="3">5MLIR</strain>
        <plasmid evidence="3">unnamed1</plasmid>
    </source>
</reference>
<dbReference type="PANTHER" id="PTHR43540">
    <property type="entry name" value="PEROXYUREIDOACRYLATE/UREIDOACRYLATE AMIDOHYDROLASE-RELATED"/>
    <property type="match status" value="1"/>
</dbReference>
<evidence type="ECO:0000313" key="4">
    <source>
        <dbReference type="Proteomes" id="UP001162800"/>
    </source>
</evidence>
<keyword evidence="1 3" id="KW-0378">Hydrolase</keyword>
<dbReference type="GO" id="GO:0016787">
    <property type="term" value="F:hydrolase activity"/>
    <property type="evidence" value="ECO:0007669"/>
    <property type="project" value="UniProtKB-KW"/>
</dbReference>
<gene>
    <name evidence="3" type="ORF">M9799_17600</name>
</gene>
<dbReference type="RefSeq" id="WP_231044930.1">
    <property type="nucleotide sequence ID" value="NZ_CP106882.1"/>
</dbReference>
<evidence type="ECO:0000256" key="1">
    <source>
        <dbReference type="ARBA" id="ARBA00022801"/>
    </source>
</evidence>
<dbReference type="InterPro" id="IPR000868">
    <property type="entry name" value="Isochorismatase-like_dom"/>
</dbReference>
<name>A0ABY6GF80_9BURK</name>
<dbReference type="EMBL" id="CP106882">
    <property type="protein sequence ID" value="UYG53750.1"/>
    <property type="molecule type" value="Genomic_DNA"/>
</dbReference>
<feature type="domain" description="Isochorismatase-like" evidence="2">
    <location>
        <begin position="22"/>
        <end position="200"/>
    </location>
</feature>
<dbReference type="InterPro" id="IPR050272">
    <property type="entry name" value="Isochorismatase-like_hydrls"/>
</dbReference>
<keyword evidence="3" id="KW-0614">Plasmid</keyword>
<organism evidence="3 4">
    <name type="scientific">Comamonas endophytica</name>
    <dbReference type="NCBI Taxonomy" id="2949090"/>
    <lineage>
        <taxon>Bacteria</taxon>
        <taxon>Pseudomonadati</taxon>
        <taxon>Pseudomonadota</taxon>
        <taxon>Betaproteobacteria</taxon>
        <taxon>Burkholderiales</taxon>
        <taxon>Comamonadaceae</taxon>
        <taxon>Comamonas</taxon>
    </lineage>
</organism>
<sequence length="217" mass="24692">MKTVNRITFWDQIPEIIDPRHTALLVVDVQNDFYHPDGLYSKNGKRMQQTYGTLPGIVDLVKFAQDRNIMVVFLQQITLPHGRSDSPSWMRLKCRDGKNPEYTLKNSWGAQLAQGLEPTPNDVVIEKFRSDAFVKTQLDAVLDTQGIRSLVVVGTSTEGCVESSIRGASYHDYYVVAVEDLICSTNPELHQGSMNFIKARYPVCRSEEIRKIWNDAR</sequence>
<accession>A0ABY6GF80</accession>